<comment type="caution">
    <text evidence="1">The sequence shown here is derived from an EMBL/GenBank/DDBJ whole genome shotgun (WGS) entry which is preliminary data.</text>
</comment>
<name>A0AAV0IY78_9ROSI</name>
<keyword evidence="2" id="KW-1185">Reference proteome</keyword>
<dbReference type="Gene3D" id="3.30.830.10">
    <property type="entry name" value="Metalloenzyme, LuxS/M16 peptidase-like"/>
    <property type="match status" value="1"/>
</dbReference>
<accession>A0AAV0IY78</accession>
<reference evidence="1" key="1">
    <citation type="submission" date="2022-08" db="EMBL/GenBank/DDBJ databases">
        <authorList>
            <person name="Gutierrez-Valencia J."/>
        </authorList>
    </citation>
    <scope>NUCLEOTIDE SEQUENCE</scope>
</reference>
<gene>
    <name evidence="1" type="ORF">LITE_LOCUS11624</name>
</gene>
<dbReference type="GO" id="GO:0046872">
    <property type="term" value="F:metal ion binding"/>
    <property type="evidence" value="ECO:0007669"/>
    <property type="project" value="InterPro"/>
</dbReference>
<dbReference type="EMBL" id="CAMGYJ010000004">
    <property type="protein sequence ID" value="CAI0402504.1"/>
    <property type="molecule type" value="Genomic_DNA"/>
</dbReference>
<organism evidence="1 2">
    <name type="scientific">Linum tenue</name>
    <dbReference type="NCBI Taxonomy" id="586396"/>
    <lineage>
        <taxon>Eukaryota</taxon>
        <taxon>Viridiplantae</taxon>
        <taxon>Streptophyta</taxon>
        <taxon>Embryophyta</taxon>
        <taxon>Tracheophyta</taxon>
        <taxon>Spermatophyta</taxon>
        <taxon>Magnoliopsida</taxon>
        <taxon>eudicotyledons</taxon>
        <taxon>Gunneridae</taxon>
        <taxon>Pentapetalae</taxon>
        <taxon>rosids</taxon>
        <taxon>fabids</taxon>
        <taxon>Malpighiales</taxon>
        <taxon>Linaceae</taxon>
        <taxon>Linum</taxon>
    </lineage>
</organism>
<sequence>MAKNSADPKDAEKEYEAQVYRNFTGVCVMELFRVKGQKEAIQESPNRWRMIMCNGWATSLYASEGDCTSDFSVFEVGIDLGHEHMQDVVGLLFKYTMLDLAAVWCMQMDIR</sequence>
<dbReference type="SUPFAM" id="SSF63411">
    <property type="entry name" value="LuxS/MPP-like metallohydrolase"/>
    <property type="match status" value="1"/>
</dbReference>
<dbReference type="InterPro" id="IPR011249">
    <property type="entry name" value="Metalloenz_LuxS/M16"/>
</dbReference>
<dbReference type="Proteomes" id="UP001154282">
    <property type="component" value="Unassembled WGS sequence"/>
</dbReference>
<protein>
    <submittedName>
        <fullName evidence="1">Uncharacterized protein</fullName>
    </submittedName>
</protein>
<evidence type="ECO:0000313" key="2">
    <source>
        <dbReference type="Proteomes" id="UP001154282"/>
    </source>
</evidence>
<dbReference type="AlphaFoldDB" id="A0AAV0IY78"/>
<evidence type="ECO:0000313" key="1">
    <source>
        <dbReference type="EMBL" id="CAI0402504.1"/>
    </source>
</evidence>
<proteinExistence type="predicted"/>